<dbReference type="PANTHER" id="PTHR33445:SF2">
    <property type="entry name" value="ATP SYNTHASE SUBUNIT B', CHLOROPLASTIC"/>
    <property type="match status" value="1"/>
</dbReference>
<evidence type="ECO:0000313" key="15">
    <source>
        <dbReference type="EMBL" id="RHJ87085.1"/>
    </source>
</evidence>
<evidence type="ECO:0000256" key="10">
    <source>
        <dbReference type="ARBA" id="ARBA00025198"/>
    </source>
</evidence>
<dbReference type="PANTHER" id="PTHR33445">
    <property type="entry name" value="ATP SYNTHASE SUBUNIT B', CHLOROPLASTIC"/>
    <property type="match status" value="1"/>
</dbReference>
<dbReference type="GO" id="GO:0016787">
    <property type="term" value="F:hydrolase activity"/>
    <property type="evidence" value="ECO:0007669"/>
    <property type="project" value="UniProtKB-KW"/>
</dbReference>
<comment type="subcellular location">
    <subcellularLocation>
        <location evidence="12">Cell membrane</location>
        <topology evidence="12">Single-pass membrane protein</topology>
    </subcellularLocation>
    <subcellularLocation>
        <location evidence="11">Endomembrane system</location>
        <topology evidence="11">Single-pass membrane protein</topology>
    </subcellularLocation>
</comment>
<keyword evidence="12" id="KW-1003">Cell membrane</keyword>
<evidence type="ECO:0000256" key="8">
    <source>
        <dbReference type="ARBA" id="ARBA00023136"/>
    </source>
</evidence>
<evidence type="ECO:0000313" key="16">
    <source>
        <dbReference type="Proteomes" id="UP000284841"/>
    </source>
</evidence>
<evidence type="ECO:0000256" key="11">
    <source>
        <dbReference type="ARBA" id="ARBA00037847"/>
    </source>
</evidence>
<dbReference type="GeneID" id="83002947"/>
<keyword evidence="5 12" id="KW-0375">Hydrogen ion transport</keyword>
<dbReference type="EMBL" id="QRMS01000003">
    <property type="protein sequence ID" value="RHJ87085.1"/>
    <property type="molecule type" value="Genomic_DNA"/>
</dbReference>
<comment type="function">
    <text evidence="12">Component of the F(0) channel, it forms part of the peripheral stalk, linking F(1) to F(0).</text>
</comment>
<comment type="function">
    <text evidence="10 12">F(1)F(0) ATP synthase produces ATP from ADP in the presence of a proton or sodium gradient. F-type ATPases consist of two structural domains, F(1) containing the extramembraneous catalytic core and F(0) containing the membrane proton channel, linked together by a central stalk and a peripheral stalk. During catalysis, ATP synthesis in the catalytic domain of F(1) is coupled via a rotary mechanism of the central stalk subunits to proton translocation.</text>
</comment>
<reference evidence="15 16" key="1">
    <citation type="submission" date="2018-08" db="EMBL/GenBank/DDBJ databases">
        <title>A genome reference for cultivated species of the human gut microbiota.</title>
        <authorList>
            <person name="Zou Y."/>
            <person name="Xue W."/>
            <person name="Luo G."/>
        </authorList>
    </citation>
    <scope>NUCLEOTIDE SEQUENCE [LARGE SCALE GENOMIC DNA]</scope>
    <source>
        <strain evidence="15 16">AM07-24</strain>
    </source>
</reference>
<evidence type="ECO:0000256" key="3">
    <source>
        <dbReference type="ARBA" id="ARBA00022547"/>
    </source>
</evidence>
<dbReference type="CDD" id="cd06503">
    <property type="entry name" value="ATP-synt_Fo_b"/>
    <property type="match status" value="1"/>
</dbReference>
<accession>A0A415E0D7</accession>
<keyword evidence="8 12" id="KW-0472">Membrane</keyword>
<evidence type="ECO:0000256" key="14">
    <source>
        <dbReference type="SAM" id="Coils"/>
    </source>
</evidence>
<organism evidence="15 16">
    <name type="scientific">Emergencia timonensis</name>
    <dbReference type="NCBI Taxonomy" id="1776384"/>
    <lineage>
        <taxon>Bacteria</taxon>
        <taxon>Bacillati</taxon>
        <taxon>Bacillota</taxon>
        <taxon>Clostridia</taxon>
        <taxon>Peptostreptococcales</taxon>
        <taxon>Anaerovoracaceae</taxon>
        <taxon>Emergencia</taxon>
    </lineage>
</organism>
<dbReference type="GO" id="GO:0012505">
    <property type="term" value="C:endomembrane system"/>
    <property type="evidence" value="ECO:0007669"/>
    <property type="project" value="UniProtKB-SubCell"/>
</dbReference>
<evidence type="ECO:0000256" key="1">
    <source>
        <dbReference type="ARBA" id="ARBA00005513"/>
    </source>
</evidence>
<evidence type="ECO:0000256" key="4">
    <source>
        <dbReference type="ARBA" id="ARBA00022692"/>
    </source>
</evidence>
<dbReference type="NCBIfam" id="TIGR01144">
    <property type="entry name" value="ATP_synt_b"/>
    <property type="match status" value="1"/>
</dbReference>
<keyword evidence="15" id="KW-0378">Hydrolase</keyword>
<comment type="subunit">
    <text evidence="12">F-type ATPases have 2 components, F(1) - the catalytic core - and F(0) - the membrane proton channel. F(1) has five subunits: alpha(3), beta(3), gamma(1), delta(1), epsilon(1). F(0) has three main subunits: a(1), b(2) and c(10-14). The alpha and beta chains form an alternating ring which encloses part of the gamma chain. F(1) is attached to F(0) by a central stalk formed by the gamma and epsilon chains, while a peripheral stalk is formed by the delta and b chains.</text>
</comment>
<feature type="coiled-coil region" evidence="14">
    <location>
        <begin position="51"/>
        <end position="85"/>
    </location>
</feature>
<protein>
    <recommendedName>
        <fullName evidence="12">ATP synthase subunit b</fullName>
    </recommendedName>
    <alternativeName>
        <fullName evidence="12">ATP synthase F(0) sector subunit b</fullName>
    </alternativeName>
    <alternativeName>
        <fullName evidence="12">ATPase subunit I</fullName>
    </alternativeName>
    <alternativeName>
        <fullName evidence="12">F-type ATPase subunit b</fullName>
        <shortName evidence="12">F-ATPase subunit b</shortName>
    </alternativeName>
</protein>
<gene>
    <name evidence="12 15" type="primary">atpF</name>
    <name evidence="15" type="ORF">DW099_10280</name>
</gene>
<evidence type="ECO:0000256" key="2">
    <source>
        <dbReference type="ARBA" id="ARBA00022448"/>
    </source>
</evidence>
<evidence type="ECO:0000256" key="6">
    <source>
        <dbReference type="ARBA" id="ARBA00022989"/>
    </source>
</evidence>
<dbReference type="GO" id="GO:0045259">
    <property type="term" value="C:proton-transporting ATP synthase complex"/>
    <property type="evidence" value="ECO:0007669"/>
    <property type="project" value="UniProtKB-KW"/>
</dbReference>
<keyword evidence="14" id="KW-0175">Coiled coil</keyword>
<keyword evidence="2 12" id="KW-0813">Transport</keyword>
<keyword evidence="7 12" id="KW-0406">Ion transport</keyword>
<name>A0A415E0D7_9FIRM</name>
<dbReference type="RefSeq" id="WP_067533509.1">
    <property type="nucleotide sequence ID" value="NZ_AP025567.1"/>
</dbReference>
<proteinExistence type="inferred from homology"/>
<evidence type="ECO:0000256" key="7">
    <source>
        <dbReference type="ARBA" id="ARBA00023065"/>
    </source>
</evidence>
<dbReference type="InterPro" id="IPR002146">
    <property type="entry name" value="ATP_synth_b/b'su_bac/chlpt"/>
</dbReference>
<dbReference type="GO" id="GO:0046933">
    <property type="term" value="F:proton-transporting ATP synthase activity, rotational mechanism"/>
    <property type="evidence" value="ECO:0007669"/>
    <property type="project" value="UniProtKB-UniRule"/>
</dbReference>
<dbReference type="Pfam" id="PF00430">
    <property type="entry name" value="ATP-synt_B"/>
    <property type="match status" value="1"/>
</dbReference>
<dbReference type="InterPro" id="IPR050059">
    <property type="entry name" value="ATP_synthase_B_chain"/>
</dbReference>
<keyword evidence="16" id="KW-1185">Reference proteome</keyword>
<dbReference type="GO" id="GO:0005886">
    <property type="term" value="C:plasma membrane"/>
    <property type="evidence" value="ECO:0007669"/>
    <property type="project" value="UniProtKB-SubCell"/>
</dbReference>
<dbReference type="HAMAP" id="MF_01398">
    <property type="entry name" value="ATP_synth_b_bprime"/>
    <property type="match status" value="1"/>
</dbReference>
<evidence type="ECO:0000256" key="13">
    <source>
        <dbReference type="RuleBase" id="RU003848"/>
    </source>
</evidence>
<dbReference type="InterPro" id="IPR005864">
    <property type="entry name" value="ATP_synth_F0_bsu_bac"/>
</dbReference>
<dbReference type="Proteomes" id="UP000284841">
    <property type="component" value="Unassembled WGS sequence"/>
</dbReference>
<comment type="similarity">
    <text evidence="1 12 13">Belongs to the ATPase B chain family.</text>
</comment>
<dbReference type="GO" id="GO:0046961">
    <property type="term" value="F:proton-transporting ATPase activity, rotational mechanism"/>
    <property type="evidence" value="ECO:0007669"/>
    <property type="project" value="TreeGrafter"/>
</dbReference>
<keyword evidence="4 12" id="KW-0812">Transmembrane</keyword>
<evidence type="ECO:0000256" key="5">
    <source>
        <dbReference type="ARBA" id="ARBA00022781"/>
    </source>
</evidence>
<keyword evidence="6 12" id="KW-1133">Transmembrane helix</keyword>
<dbReference type="AlphaFoldDB" id="A0A415E0D7"/>
<keyword evidence="9 12" id="KW-0066">ATP synthesis</keyword>
<keyword evidence="3 12" id="KW-0138">CF(0)</keyword>
<dbReference type="OrthoDB" id="9795863at2"/>
<dbReference type="STRING" id="1776384.GCA_900086585_00536"/>
<evidence type="ECO:0000256" key="9">
    <source>
        <dbReference type="ARBA" id="ARBA00023310"/>
    </source>
</evidence>
<feature type="transmembrane region" description="Helical" evidence="12">
    <location>
        <begin position="12"/>
        <end position="33"/>
    </location>
</feature>
<comment type="caution">
    <text evidence="15">The sequence shown here is derived from an EMBL/GenBank/DDBJ whole genome shotgun (WGS) entry which is preliminary data.</text>
</comment>
<evidence type="ECO:0000256" key="12">
    <source>
        <dbReference type="HAMAP-Rule" id="MF_01398"/>
    </source>
</evidence>
<sequence>MEMYQPLLTINWNLLFTAVTIIVLFIILKVFFFEKVHKFMMDRENEIRSSIENADNVNKLADEKLQNYEAKIANVEMESRQMLKAARDEAKVQAKEIVDSANEKARNLIDHSQKEIRREQYNARKELKEEVGNLAMMAAEQILEKELSPETHEEIINKIIEEADEKPWS</sequence>